<feature type="compositionally biased region" description="Gly residues" evidence="1">
    <location>
        <begin position="772"/>
        <end position="785"/>
    </location>
</feature>
<feature type="domain" description="VIT" evidence="3">
    <location>
        <begin position="21"/>
        <end position="149"/>
    </location>
</feature>
<protein>
    <recommendedName>
        <fullName evidence="3">VIT domain-containing protein</fullName>
    </recommendedName>
</protein>
<feature type="chain" id="PRO_5042031661" description="VIT domain-containing protein" evidence="2">
    <location>
        <begin position="20"/>
        <end position="1082"/>
    </location>
</feature>
<reference evidence="4" key="1">
    <citation type="submission" date="2021-01" db="EMBL/GenBank/DDBJ databases">
        <title>Modified the classification status of verrucomicrobia.</title>
        <authorList>
            <person name="Feng X."/>
        </authorList>
    </citation>
    <scope>NUCLEOTIDE SEQUENCE</scope>
    <source>
        <strain evidence="4">5K15</strain>
    </source>
</reference>
<dbReference type="PROSITE" id="PS51468">
    <property type="entry name" value="VIT"/>
    <property type="match status" value="1"/>
</dbReference>
<dbReference type="AlphaFoldDB" id="A0AAE2SA11"/>
<evidence type="ECO:0000313" key="5">
    <source>
        <dbReference type="Proteomes" id="UP000634206"/>
    </source>
</evidence>
<dbReference type="Gene3D" id="3.10.560.10">
    <property type="entry name" value="Outer membrane lipoprotein wza domain like"/>
    <property type="match status" value="1"/>
</dbReference>
<keyword evidence="2" id="KW-0732">Signal</keyword>
<evidence type="ECO:0000256" key="2">
    <source>
        <dbReference type="SAM" id="SignalP"/>
    </source>
</evidence>
<proteinExistence type="predicted"/>
<dbReference type="EMBL" id="JAENIG010000002">
    <property type="protein sequence ID" value="MBK1853973.1"/>
    <property type="molecule type" value="Genomic_DNA"/>
</dbReference>
<organism evidence="4 5">
    <name type="scientific">Oceaniferula flava</name>
    <dbReference type="NCBI Taxonomy" id="2800421"/>
    <lineage>
        <taxon>Bacteria</taxon>
        <taxon>Pseudomonadati</taxon>
        <taxon>Verrucomicrobiota</taxon>
        <taxon>Verrucomicrobiia</taxon>
        <taxon>Verrucomicrobiales</taxon>
        <taxon>Verrucomicrobiaceae</taxon>
        <taxon>Oceaniferula</taxon>
    </lineage>
</organism>
<dbReference type="Pfam" id="PF08487">
    <property type="entry name" value="VIT"/>
    <property type="match status" value="1"/>
</dbReference>
<evidence type="ECO:0000256" key="1">
    <source>
        <dbReference type="SAM" id="MobiDB-lite"/>
    </source>
</evidence>
<feature type="region of interest" description="Disordered" evidence="1">
    <location>
        <begin position="748"/>
        <end position="789"/>
    </location>
</feature>
<accession>A0AAE2SA11</accession>
<evidence type="ECO:0000313" key="4">
    <source>
        <dbReference type="EMBL" id="MBK1853973.1"/>
    </source>
</evidence>
<dbReference type="RefSeq" id="WP_309488581.1">
    <property type="nucleotide sequence ID" value="NZ_JAENIG010000002.1"/>
</dbReference>
<dbReference type="PANTHER" id="PTHR45737:SF6">
    <property type="entry name" value="VON WILLEBRAND FACTOR A DOMAIN-CONTAINING PROTEIN 5A"/>
    <property type="match status" value="1"/>
</dbReference>
<dbReference type="InterPro" id="IPR013694">
    <property type="entry name" value="VIT"/>
</dbReference>
<dbReference type="SMART" id="SM00609">
    <property type="entry name" value="VIT"/>
    <property type="match status" value="1"/>
</dbReference>
<evidence type="ECO:0000259" key="3">
    <source>
        <dbReference type="PROSITE" id="PS51468"/>
    </source>
</evidence>
<feature type="signal peptide" evidence="2">
    <location>
        <begin position="1"/>
        <end position="19"/>
    </location>
</feature>
<keyword evidence="5" id="KW-1185">Reference proteome</keyword>
<sequence>MKSLSLFFFLALLLASAQAATPKMWVKTGGNRIPLRIDTIKADVTITGSIAETVLTLRFRNETNRMQEGEFVMPLPEGSTVSQYALEVNGALRDGVAVEKKQARHAYETIKRQMIDPGIVEREAGNIYRTKVFPIPAKGTKLVRIAYIEHLTEHQGKLHYSLPTDYPGLINDFRCTIQHNGEASIKAPGLSFKATARNSSQASATNQILPKTIAVTCPQNAGSRAWLERHGNRSYFLINTAKPADIKERKRIAPKHINLIWDASESRSYQPLKQQLEILDRYFKKIPNTRVTLQILRNTLQDGGTYQIKESDWKRLRTTLENILYDGATHYPSVAQLQKEADLTLLFTDGDFAQNLTLNTQQNSFIFHSSNVSNINPVARNGLVETINWQNLPIEKVIHQMTHTQFKMQPLKLPSLTVIAKQVNDRQILLGRCDGEPTDFTVSYRNANRETIRQNVSTSTNRLDGTSLIKRFWAQEQLGVLERSSGDQKRIIAHCREHGLVSDHTSLIVLERFRDYVRFNIPPPEPEIKARWKIARKKFNTKTPSPEEHNDRINAQWYARLSWYQKTYSWFSESMMACAQQTSIWMNAVDQVFAKSDLDLQTYAVIETWQRKTKALAAADQELKSGKGYDDWNKQQIQLMKDWDKFSKLQPKRKPGQPLAISVRGLVLNPDTYRSDEPLTLKQSLDLAGGPSYLGSLQYVSLYRNAGVLTYNLLSEQYRDVTLKPGDMIVVEPEPYDSSGDVDPFFAGDDSPKVDPRKAPAVTQKQPRYTTLGGGAGADPFGGGKSTASDADDMAIKITRPVAAELNTEAMKRFEQSLQSREDAQRAYAALKEKQEYTRSFYIDAARILAKHGHTDLAEQVLSNIMENRSSSDSMDRAFAYWLGDIGLLKPALAKLMELRKSDPSNAINQLDVIRYRHQLEPTWDAATAYHDLTFLTSTRATQEPRILALTERNAYSSATQKKTYQKHTQNLSTDLRCVIYCADPSVKFSTTTDEPDSNRTTRWSDSRQGGKISVYPGMHEYMLKRAMPGTYTIKCNARQPVTVQVALYSHWGKPEQSCQWSTILLGREDTTAAEYTLEFKR</sequence>
<name>A0AAE2SA11_9BACT</name>
<gene>
    <name evidence="4" type="ORF">JIN83_03305</name>
</gene>
<comment type="caution">
    <text evidence="4">The sequence shown here is derived from an EMBL/GenBank/DDBJ whole genome shotgun (WGS) entry which is preliminary data.</text>
</comment>
<dbReference type="PANTHER" id="PTHR45737">
    <property type="entry name" value="VON WILLEBRAND FACTOR A DOMAIN-CONTAINING PROTEIN 5A"/>
    <property type="match status" value="1"/>
</dbReference>
<dbReference type="Proteomes" id="UP000634206">
    <property type="component" value="Unassembled WGS sequence"/>
</dbReference>